<feature type="region of interest" description="Disordered" evidence="1">
    <location>
        <begin position="47"/>
        <end position="68"/>
    </location>
</feature>
<dbReference type="AlphaFoldDB" id="A0A2S5DL06"/>
<organism evidence="2 3">
    <name type="scientific">Chromobacterium alticapitis</name>
    <dbReference type="NCBI Taxonomy" id="2073169"/>
    <lineage>
        <taxon>Bacteria</taxon>
        <taxon>Pseudomonadati</taxon>
        <taxon>Pseudomonadota</taxon>
        <taxon>Betaproteobacteria</taxon>
        <taxon>Neisseriales</taxon>
        <taxon>Chromobacteriaceae</taxon>
        <taxon>Chromobacterium</taxon>
    </lineage>
</organism>
<proteinExistence type="predicted"/>
<accession>A0A2S5DL06</accession>
<feature type="compositionally biased region" description="Basic and acidic residues" evidence="1">
    <location>
        <begin position="53"/>
        <end position="62"/>
    </location>
</feature>
<dbReference type="EMBL" id="PQWB01000010">
    <property type="protein sequence ID" value="POZ63658.1"/>
    <property type="molecule type" value="Genomic_DNA"/>
</dbReference>
<protein>
    <submittedName>
        <fullName evidence="2">Uncharacterized protein</fullName>
    </submittedName>
</protein>
<evidence type="ECO:0000313" key="2">
    <source>
        <dbReference type="EMBL" id="POZ63658.1"/>
    </source>
</evidence>
<sequence>MKQTRPGRVLSFPAAGAARASMAHRGLECADCRLIMGVSRRTMECLGLGGKGPDGHRLDDGQRQQARV</sequence>
<evidence type="ECO:0000256" key="1">
    <source>
        <dbReference type="SAM" id="MobiDB-lite"/>
    </source>
</evidence>
<evidence type="ECO:0000313" key="3">
    <source>
        <dbReference type="Proteomes" id="UP000237082"/>
    </source>
</evidence>
<keyword evidence="3" id="KW-1185">Reference proteome</keyword>
<dbReference type="Proteomes" id="UP000237082">
    <property type="component" value="Unassembled WGS sequence"/>
</dbReference>
<reference evidence="3" key="1">
    <citation type="submission" date="2018-02" db="EMBL/GenBank/DDBJ databases">
        <authorList>
            <person name="O'Hara-Hanley K."/>
            <person name="Soby S."/>
        </authorList>
    </citation>
    <scope>NUCLEOTIDE SEQUENCE [LARGE SCALE GENOMIC DNA]</scope>
    <source>
        <strain evidence="3">MWU14-2602</strain>
    </source>
</reference>
<gene>
    <name evidence="2" type="ORF">C2I19_01795</name>
</gene>
<comment type="caution">
    <text evidence="2">The sequence shown here is derived from an EMBL/GenBank/DDBJ whole genome shotgun (WGS) entry which is preliminary data.</text>
</comment>
<name>A0A2S5DL06_9NEIS</name>